<dbReference type="GO" id="GO:0006352">
    <property type="term" value="P:DNA-templated transcription initiation"/>
    <property type="evidence" value="ECO:0007669"/>
    <property type="project" value="InterPro"/>
</dbReference>
<sequence length="72" mass="8531">MSSETQTQLAALIRRSRELDSREKDILIRRLRTETLSRIGRRYKITGERIRQIENSALDKLFGKTTQLHLFD</sequence>
<evidence type="ECO:0000313" key="2">
    <source>
        <dbReference type="EMBL" id="OGG05075.1"/>
    </source>
</evidence>
<name>A0A1F5YY63_9BACT</name>
<feature type="domain" description="RNA polymerase sigma-70 region 4" evidence="1">
    <location>
        <begin position="18"/>
        <end position="61"/>
    </location>
</feature>
<organism evidence="2 3">
    <name type="scientific">Candidatus Gottesmanbacteria bacterium RBG_16_52_11</name>
    <dbReference type="NCBI Taxonomy" id="1798374"/>
    <lineage>
        <taxon>Bacteria</taxon>
        <taxon>Candidatus Gottesmaniibacteriota</taxon>
    </lineage>
</organism>
<comment type="caution">
    <text evidence="2">The sequence shown here is derived from an EMBL/GenBank/DDBJ whole genome shotgun (WGS) entry which is preliminary data.</text>
</comment>
<dbReference type="EMBL" id="MFJD01000001">
    <property type="protein sequence ID" value="OGG05075.1"/>
    <property type="molecule type" value="Genomic_DNA"/>
</dbReference>
<dbReference type="SUPFAM" id="SSF88659">
    <property type="entry name" value="Sigma3 and sigma4 domains of RNA polymerase sigma factors"/>
    <property type="match status" value="1"/>
</dbReference>
<dbReference type="InterPro" id="IPR036388">
    <property type="entry name" value="WH-like_DNA-bd_sf"/>
</dbReference>
<evidence type="ECO:0000259" key="1">
    <source>
        <dbReference type="Pfam" id="PF04545"/>
    </source>
</evidence>
<gene>
    <name evidence="2" type="ORF">A2Z33_07390</name>
</gene>
<dbReference type="Pfam" id="PF04545">
    <property type="entry name" value="Sigma70_r4"/>
    <property type="match status" value="1"/>
</dbReference>
<protein>
    <recommendedName>
        <fullName evidence="1">RNA polymerase sigma-70 region 4 domain-containing protein</fullName>
    </recommendedName>
</protein>
<accession>A0A1F5YY63</accession>
<dbReference type="InterPro" id="IPR007630">
    <property type="entry name" value="RNA_pol_sigma70_r4"/>
</dbReference>
<dbReference type="AlphaFoldDB" id="A0A1F5YY63"/>
<evidence type="ECO:0000313" key="3">
    <source>
        <dbReference type="Proteomes" id="UP000178448"/>
    </source>
</evidence>
<proteinExistence type="predicted"/>
<reference evidence="2 3" key="1">
    <citation type="journal article" date="2016" name="Nat. Commun.">
        <title>Thousands of microbial genomes shed light on interconnected biogeochemical processes in an aquifer system.</title>
        <authorList>
            <person name="Anantharaman K."/>
            <person name="Brown C.T."/>
            <person name="Hug L.A."/>
            <person name="Sharon I."/>
            <person name="Castelle C.J."/>
            <person name="Probst A.J."/>
            <person name="Thomas B.C."/>
            <person name="Singh A."/>
            <person name="Wilkins M.J."/>
            <person name="Karaoz U."/>
            <person name="Brodie E.L."/>
            <person name="Williams K.H."/>
            <person name="Hubbard S.S."/>
            <person name="Banfield J.F."/>
        </authorList>
    </citation>
    <scope>NUCLEOTIDE SEQUENCE [LARGE SCALE GENOMIC DNA]</scope>
</reference>
<dbReference type="Gene3D" id="1.10.10.10">
    <property type="entry name" value="Winged helix-like DNA-binding domain superfamily/Winged helix DNA-binding domain"/>
    <property type="match status" value="1"/>
</dbReference>
<dbReference type="Proteomes" id="UP000178448">
    <property type="component" value="Unassembled WGS sequence"/>
</dbReference>
<dbReference type="GO" id="GO:0003700">
    <property type="term" value="F:DNA-binding transcription factor activity"/>
    <property type="evidence" value="ECO:0007669"/>
    <property type="project" value="InterPro"/>
</dbReference>
<dbReference type="InterPro" id="IPR013324">
    <property type="entry name" value="RNA_pol_sigma_r3/r4-like"/>
</dbReference>